<dbReference type="AlphaFoldDB" id="A0A366M9B3"/>
<reference evidence="1 2" key="1">
    <citation type="submission" date="2018-06" db="EMBL/GenBank/DDBJ databases">
        <title>Genomic insight into two independent archaeal endosymbiosis events.</title>
        <authorList>
            <person name="Lind A.E."/>
            <person name="Lewis W.H."/>
            <person name="Spang A."/>
            <person name="Guy L."/>
            <person name="Embley M.T."/>
            <person name="Ettema T.J.G."/>
        </authorList>
    </citation>
    <scope>NUCLEOTIDE SEQUENCE [LARGE SCALE GENOMIC DNA]</scope>
    <source>
        <strain evidence="1">NOE</strain>
    </source>
</reference>
<protein>
    <submittedName>
        <fullName evidence="1">Uncharacterized protein</fullName>
    </submittedName>
</protein>
<dbReference type="Proteomes" id="UP000253099">
    <property type="component" value="Unassembled WGS sequence"/>
</dbReference>
<organism evidence="1 2">
    <name type="scientific">Candidatus Methanobinarius endosymbioticus</name>
    <dbReference type="NCBI Taxonomy" id="2006182"/>
    <lineage>
        <taxon>Archaea</taxon>
        <taxon>Methanobacteriati</taxon>
        <taxon>Methanobacteriota</taxon>
        <taxon>Methanomada group</taxon>
        <taxon>Methanobacteria</taxon>
        <taxon>Methanobacteriales</taxon>
        <taxon>Methanobacteriaceae</taxon>
        <taxon>Candidatus Methanobinarius</taxon>
    </lineage>
</organism>
<comment type="caution">
    <text evidence="1">The sequence shown here is derived from an EMBL/GenBank/DDBJ whole genome shotgun (WGS) entry which is preliminary data.</text>
</comment>
<name>A0A366M9B3_9EURY</name>
<dbReference type="EMBL" id="NIZT01000057">
    <property type="protein sequence ID" value="RBQ22637.1"/>
    <property type="molecule type" value="Genomic_DNA"/>
</dbReference>
<gene>
    <name evidence="1" type="ORF">ALNOE001_16950</name>
</gene>
<evidence type="ECO:0000313" key="1">
    <source>
        <dbReference type="EMBL" id="RBQ22637.1"/>
    </source>
</evidence>
<proteinExistence type="predicted"/>
<sequence length="112" mass="12543">MGLVFSANTGISADNNENKSINEKFTENEVFNSNITKISSTNDLKITVSHNKVEHGKPISFKGTVKDSKGNPVIDHYFAFNFRSKNDKTNHDGRFTNTVFLQIKMVFSLNIG</sequence>
<evidence type="ECO:0000313" key="2">
    <source>
        <dbReference type="Proteomes" id="UP000253099"/>
    </source>
</evidence>
<keyword evidence="2" id="KW-1185">Reference proteome</keyword>
<accession>A0A366M9B3</accession>